<dbReference type="EMBL" id="LAZR01018461">
    <property type="protein sequence ID" value="KKL96328.1"/>
    <property type="molecule type" value="Genomic_DNA"/>
</dbReference>
<gene>
    <name evidence="1" type="ORF">LCGC14_1845600</name>
</gene>
<name>A0A0F9GC76_9ZZZZ</name>
<sequence length="263" mass="28505">QRWWIDWFRQANLLAKYADAASIIRSKEMAAGSGMYPRDVLLKAMRGRLYNWVDQDGWRWYSMAAVGDISESLDVLAQSIGSLLVRAADRWRTVPPGNPGDVLTHQAADEPPVWLPGGGGGGAFAGALVRNLANQSIPNSTTVAVAVTAELYDTDDIHDNATNNTRLTVPADWVKARLTASVHWTSASAASRYLAIKRNGSDFDGGARDFRSGVFSAYTVISTPVIAVTPGQFFEMMVWHNIGGALSVIGPSGATYFAIERVE</sequence>
<comment type="caution">
    <text evidence="1">The sequence shown here is derived from an EMBL/GenBank/DDBJ whole genome shotgun (WGS) entry which is preliminary data.</text>
</comment>
<evidence type="ECO:0000313" key="1">
    <source>
        <dbReference type="EMBL" id="KKL96328.1"/>
    </source>
</evidence>
<feature type="non-terminal residue" evidence="1">
    <location>
        <position position="1"/>
    </location>
</feature>
<proteinExistence type="predicted"/>
<accession>A0A0F9GC76</accession>
<organism evidence="1">
    <name type="scientific">marine sediment metagenome</name>
    <dbReference type="NCBI Taxonomy" id="412755"/>
    <lineage>
        <taxon>unclassified sequences</taxon>
        <taxon>metagenomes</taxon>
        <taxon>ecological metagenomes</taxon>
    </lineage>
</organism>
<dbReference type="AlphaFoldDB" id="A0A0F9GC76"/>
<reference evidence="1" key="1">
    <citation type="journal article" date="2015" name="Nature">
        <title>Complex archaea that bridge the gap between prokaryotes and eukaryotes.</title>
        <authorList>
            <person name="Spang A."/>
            <person name="Saw J.H."/>
            <person name="Jorgensen S.L."/>
            <person name="Zaremba-Niedzwiedzka K."/>
            <person name="Martijn J."/>
            <person name="Lind A.E."/>
            <person name="van Eijk R."/>
            <person name="Schleper C."/>
            <person name="Guy L."/>
            <person name="Ettema T.J."/>
        </authorList>
    </citation>
    <scope>NUCLEOTIDE SEQUENCE</scope>
</reference>
<protein>
    <submittedName>
        <fullName evidence="1">Uncharacterized protein</fullName>
    </submittedName>
</protein>